<dbReference type="Proteomes" id="UP001501231">
    <property type="component" value="Unassembled WGS sequence"/>
</dbReference>
<sequence length="240" mass="24163">MVKRLQGKSAIITGGASGMGAAEARAFAAEGAHVTIADIASGEALAEELGARFHPLDVTDADQWQSLVAAAEEAYGSVDILVNNAGIVTWGGVADLDEAAFRRVLEVNTVGTFLGMQAVTPAMERASGGSIINIGSTSAFVGGPRAVAYTASKWAVRGMTKAAALELAPKGIRVNAVHPGVIQTPMSAAAGDRTSGTPPLGRLGTPADVAAVVVHLASDESAFTTGADHVVDGGRIAGHP</sequence>
<proteinExistence type="inferred from homology"/>
<dbReference type="NCBIfam" id="NF005559">
    <property type="entry name" value="PRK07231.1"/>
    <property type="match status" value="1"/>
</dbReference>
<dbReference type="InterPro" id="IPR020904">
    <property type="entry name" value="Sc_DH/Rdtase_CS"/>
</dbReference>
<protein>
    <submittedName>
        <fullName evidence="3">Glucose 1-dehydrogenase</fullName>
    </submittedName>
</protein>
<organism evidence="3 4">
    <name type="scientific">Actinomadura vinacea</name>
    <dbReference type="NCBI Taxonomy" id="115336"/>
    <lineage>
        <taxon>Bacteria</taxon>
        <taxon>Bacillati</taxon>
        <taxon>Actinomycetota</taxon>
        <taxon>Actinomycetes</taxon>
        <taxon>Streptosporangiales</taxon>
        <taxon>Thermomonosporaceae</taxon>
        <taxon>Actinomadura</taxon>
    </lineage>
</organism>
<dbReference type="PANTHER" id="PTHR24321">
    <property type="entry name" value="DEHYDROGENASES, SHORT CHAIN"/>
    <property type="match status" value="1"/>
</dbReference>
<dbReference type="PRINTS" id="PR00080">
    <property type="entry name" value="SDRFAMILY"/>
</dbReference>
<dbReference type="PROSITE" id="PS00061">
    <property type="entry name" value="ADH_SHORT"/>
    <property type="match status" value="1"/>
</dbReference>
<dbReference type="Gene3D" id="3.40.50.720">
    <property type="entry name" value="NAD(P)-binding Rossmann-like Domain"/>
    <property type="match status" value="1"/>
</dbReference>
<accession>A0ABN3KAR5</accession>
<dbReference type="InterPro" id="IPR002347">
    <property type="entry name" value="SDR_fam"/>
</dbReference>
<comment type="caution">
    <text evidence="3">The sequence shown here is derived from an EMBL/GenBank/DDBJ whole genome shotgun (WGS) entry which is preliminary data.</text>
</comment>
<dbReference type="InterPro" id="IPR036291">
    <property type="entry name" value="NAD(P)-bd_dom_sf"/>
</dbReference>
<evidence type="ECO:0000256" key="2">
    <source>
        <dbReference type="ARBA" id="ARBA00023002"/>
    </source>
</evidence>
<keyword evidence="2" id="KW-0560">Oxidoreductase</keyword>
<dbReference type="PANTHER" id="PTHR24321:SF8">
    <property type="entry name" value="ESTRADIOL 17-BETA-DEHYDROGENASE 8-RELATED"/>
    <property type="match status" value="1"/>
</dbReference>
<dbReference type="Pfam" id="PF13561">
    <property type="entry name" value="adh_short_C2"/>
    <property type="match status" value="1"/>
</dbReference>
<reference evidence="3 4" key="1">
    <citation type="journal article" date="2019" name="Int. J. Syst. Evol. Microbiol.">
        <title>The Global Catalogue of Microorganisms (GCM) 10K type strain sequencing project: providing services to taxonomists for standard genome sequencing and annotation.</title>
        <authorList>
            <consortium name="The Broad Institute Genomics Platform"/>
            <consortium name="The Broad Institute Genome Sequencing Center for Infectious Disease"/>
            <person name="Wu L."/>
            <person name="Ma J."/>
        </authorList>
    </citation>
    <scope>NUCLEOTIDE SEQUENCE [LARGE SCALE GENOMIC DNA]</scope>
    <source>
        <strain evidence="3 4">JCM 3325</strain>
    </source>
</reference>
<keyword evidence="4" id="KW-1185">Reference proteome</keyword>
<evidence type="ECO:0000313" key="4">
    <source>
        <dbReference type="Proteomes" id="UP001501231"/>
    </source>
</evidence>
<evidence type="ECO:0000313" key="3">
    <source>
        <dbReference type="EMBL" id="GAA2454390.1"/>
    </source>
</evidence>
<name>A0ABN3KAR5_9ACTN</name>
<comment type="similarity">
    <text evidence="1">Belongs to the short-chain dehydrogenases/reductases (SDR) family.</text>
</comment>
<dbReference type="EMBL" id="BAAARW010000039">
    <property type="protein sequence ID" value="GAA2454390.1"/>
    <property type="molecule type" value="Genomic_DNA"/>
</dbReference>
<evidence type="ECO:0000256" key="1">
    <source>
        <dbReference type="ARBA" id="ARBA00006484"/>
    </source>
</evidence>
<dbReference type="PRINTS" id="PR00081">
    <property type="entry name" value="GDHRDH"/>
</dbReference>
<gene>
    <name evidence="3" type="ORF">GCM10010191_86600</name>
</gene>
<dbReference type="SUPFAM" id="SSF51735">
    <property type="entry name" value="NAD(P)-binding Rossmann-fold domains"/>
    <property type="match status" value="1"/>
</dbReference>